<dbReference type="EMBL" id="MHLA01000001">
    <property type="protein sequence ID" value="OGZ00404.1"/>
    <property type="molecule type" value="Genomic_DNA"/>
</dbReference>
<evidence type="ECO:0000313" key="2">
    <source>
        <dbReference type="Proteomes" id="UP000178880"/>
    </source>
</evidence>
<sequence length="196" mass="22452">MTNENCRKRFYFAHPVNLYHTELEANAVKFIEAKLPHICVENPNQPHHEAGYTAYKKRSEDSRTQQGMGYFFEEVLPHCDGCVALAFLDGRIGAGVAGEAAFFAEKGRPVHLLNIGERSLRELSESEKQSLIAWTKLRTSPDQTSDGWQIAENELVLSIRETRLRTWKTYNVERRPYEEAHLVSMPEPPGFYPAKK</sequence>
<gene>
    <name evidence="1" type="ORF">A2945_03610</name>
</gene>
<reference evidence="1 2" key="1">
    <citation type="journal article" date="2016" name="Nat. Commun.">
        <title>Thousands of microbial genomes shed light on interconnected biogeochemical processes in an aquifer system.</title>
        <authorList>
            <person name="Anantharaman K."/>
            <person name="Brown C.T."/>
            <person name="Hug L.A."/>
            <person name="Sharon I."/>
            <person name="Castelle C.J."/>
            <person name="Probst A.J."/>
            <person name="Thomas B.C."/>
            <person name="Singh A."/>
            <person name="Wilkins M.J."/>
            <person name="Karaoz U."/>
            <person name="Brodie E.L."/>
            <person name="Williams K.H."/>
            <person name="Hubbard S.S."/>
            <person name="Banfield J.F."/>
        </authorList>
    </citation>
    <scope>NUCLEOTIDE SEQUENCE [LARGE SCALE GENOMIC DNA]</scope>
</reference>
<proteinExistence type="predicted"/>
<dbReference type="AlphaFoldDB" id="A0A1G2CG73"/>
<organism evidence="1 2">
    <name type="scientific">Candidatus Liptonbacteria bacterium RIFCSPLOWO2_01_FULL_52_25</name>
    <dbReference type="NCBI Taxonomy" id="1798650"/>
    <lineage>
        <taxon>Bacteria</taxon>
        <taxon>Candidatus Liptoniibacteriota</taxon>
    </lineage>
</organism>
<dbReference type="STRING" id="1798650.A2945_03610"/>
<protein>
    <submittedName>
        <fullName evidence="1">Uncharacterized protein</fullName>
    </submittedName>
</protein>
<evidence type="ECO:0000313" key="1">
    <source>
        <dbReference type="EMBL" id="OGZ00404.1"/>
    </source>
</evidence>
<accession>A0A1G2CG73</accession>
<comment type="caution">
    <text evidence="1">The sequence shown here is derived from an EMBL/GenBank/DDBJ whole genome shotgun (WGS) entry which is preliminary data.</text>
</comment>
<dbReference type="Proteomes" id="UP000178880">
    <property type="component" value="Unassembled WGS sequence"/>
</dbReference>
<name>A0A1G2CG73_9BACT</name>